<dbReference type="PATRIC" id="fig|1393736.3.peg.729"/>
<proteinExistence type="predicted"/>
<dbReference type="Proteomes" id="UP000023464">
    <property type="component" value="Unassembled WGS sequence"/>
</dbReference>
<gene>
    <name evidence="2" type="ORF">BA1DRAFT_00724</name>
</gene>
<dbReference type="AlphaFoldDB" id="A0A022PKG8"/>
<keyword evidence="3" id="KW-1185">Reference proteome</keyword>
<dbReference type="Gene3D" id="3.40.50.1820">
    <property type="entry name" value="alpha/beta hydrolase"/>
    <property type="match status" value="1"/>
</dbReference>
<sequence length="617" mass="66737">MGVFQYKDFDSATSKELFSDAKTISGYAYHNLGSGFAEGYYNYGFGLGMPLTLLTAILGSTTSQGITPKLPWNPDAEKQAQDKLNESGWFTISADELGYQGRTDARGTFFGEKASHSTAQAEVMGKYDADGNLISIGIAFRGTSGPRESVITDTLGDIMNNVLVALGKKDYSNDYAPNAFGRLLDHVANYAKAHGLTGNDVVVSGHSLGGLAVNSMAESSDTKWGGFYSQSNYITFASPSQYEKGNKVLNVGYENDPVFRVLNGTSVDANSAGVHDVPRDSATNNIVNFNDHYASDWWNVLPFSIANLSTWVSHVTPFYQSGMQRIMESTFYDLTHKDSTIVVSNLSNVTRGNTWVQDLNRNAEKHTGSTFIIGTDGNDLIKGGKGNDYLEGRDGNDIFRDDGGFNMIAGGKGHNTFDLQKSLKNAEIAYDQAGTLYVRDAQGGITVATDISTIRSKESTWLFLTKQVDSQVRADGLYSNSGLKTKYANSVTGNDGNDTLTSKTSGSWLFGLDGDDTLIGFGNNNVFVGGEGNDVMKSQGNNNTFLFNGDFGQDIIYGYNKTDKLVFLGTEGSSDKSNYLDHVSMVDNDLVFTFGQNSVTLVGVSMDSLLVDNIILA</sequence>
<evidence type="ECO:0000313" key="3">
    <source>
        <dbReference type="Proteomes" id="UP000023464"/>
    </source>
</evidence>
<dbReference type="InterPro" id="IPR011049">
    <property type="entry name" value="Serralysin-like_metalloprot_C"/>
</dbReference>
<accession>A0A022PKG8</accession>
<dbReference type="InterPro" id="IPR001343">
    <property type="entry name" value="Hemolysn_Ca-bd"/>
</dbReference>
<dbReference type="GO" id="GO:0005509">
    <property type="term" value="F:calcium ion binding"/>
    <property type="evidence" value="ECO:0007669"/>
    <property type="project" value="InterPro"/>
</dbReference>
<dbReference type="PRINTS" id="PR00313">
    <property type="entry name" value="CABNDNGRPT"/>
</dbReference>
<dbReference type="Pfam" id="PF00353">
    <property type="entry name" value="HemolysinCabind"/>
    <property type="match status" value="3"/>
</dbReference>
<comment type="caution">
    <text evidence="2">The sequence shown here is derived from an EMBL/GenBank/DDBJ whole genome shotgun (WGS) entry which is preliminary data.</text>
</comment>
<dbReference type="SUPFAM" id="SSF51120">
    <property type="entry name" value="beta-Roll"/>
    <property type="match status" value="2"/>
</dbReference>
<dbReference type="RefSeq" id="WP_036776097.1">
    <property type="nucleotide sequence ID" value="NZ_CAWLTM010000107.1"/>
</dbReference>
<evidence type="ECO:0000256" key="1">
    <source>
        <dbReference type="ARBA" id="ARBA00022837"/>
    </source>
</evidence>
<evidence type="ECO:0000313" key="2">
    <source>
        <dbReference type="EMBL" id="EYU16622.1"/>
    </source>
</evidence>
<name>A0A022PKG8_9GAMM</name>
<organism evidence="2 3">
    <name type="scientific">Photorhabdus aegyptia</name>
    <dbReference type="NCBI Taxonomy" id="2805098"/>
    <lineage>
        <taxon>Bacteria</taxon>
        <taxon>Pseudomonadati</taxon>
        <taxon>Pseudomonadota</taxon>
        <taxon>Gammaproteobacteria</taxon>
        <taxon>Enterobacterales</taxon>
        <taxon>Morganellaceae</taxon>
        <taxon>Photorhabdus</taxon>
    </lineage>
</organism>
<reference evidence="2 3" key="1">
    <citation type="submission" date="2014-03" db="EMBL/GenBank/DDBJ databases">
        <title>Draft Genome of Photorhabdus luminescens BA1, an Egyptian Isolate.</title>
        <authorList>
            <person name="Ghazal S."/>
            <person name="Hurst S.G.IV."/>
            <person name="Morris K."/>
            <person name="Thomas K."/>
            <person name="Tisa L.S."/>
        </authorList>
    </citation>
    <scope>NUCLEOTIDE SEQUENCE [LARGE SCALE GENOMIC DNA]</scope>
    <source>
        <strain evidence="2 3">BA1</strain>
    </source>
</reference>
<keyword evidence="1" id="KW-0106">Calcium</keyword>
<dbReference type="SUPFAM" id="SSF53474">
    <property type="entry name" value="alpha/beta-Hydrolases"/>
    <property type="match status" value="1"/>
</dbReference>
<protein>
    <submittedName>
        <fullName evidence="2">Lipase (Class 3)</fullName>
    </submittedName>
</protein>
<dbReference type="Gene3D" id="2.150.10.10">
    <property type="entry name" value="Serralysin-like metalloprotease, C-terminal"/>
    <property type="match status" value="1"/>
</dbReference>
<dbReference type="InterPro" id="IPR029058">
    <property type="entry name" value="AB_hydrolase_fold"/>
</dbReference>
<dbReference type="EMBL" id="JFGV01000008">
    <property type="protein sequence ID" value="EYU16622.1"/>
    <property type="molecule type" value="Genomic_DNA"/>
</dbReference>